<accession>A0ABW4QP84</accession>
<feature type="chain" id="PRO_5046793911" description="DUF4468 domain-containing protein" evidence="2">
    <location>
        <begin position="22"/>
        <end position="243"/>
    </location>
</feature>
<keyword evidence="4" id="KW-1185">Reference proteome</keyword>
<organism evidence="3 4">
    <name type="scientific">Hymenobacter bucti</name>
    <dbReference type="NCBI Taxonomy" id="1844114"/>
    <lineage>
        <taxon>Bacteria</taxon>
        <taxon>Pseudomonadati</taxon>
        <taxon>Bacteroidota</taxon>
        <taxon>Cytophagia</taxon>
        <taxon>Cytophagales</taxon>
        <taxon>Hymenobacteraceae</taxon>
        <taxon>Hymenobacter</taxon>
    </lineage>
</organism>
<gene>
    <name evidence="3" type="ORF">ACFSDX_03025</name>
</gene>
<evidence type="ECO:0000256" key="2">
    <source>
        <dbReference type="SAM" id="SignalP"/>
    </source>
</evidence>
<name>A0ABW4QP84_9BACT</name>
<evidence type="ECO:0000313" key="3">
    <source>
        <dbReference type="EMBL" id="MFD1871381.1"/>
    </source>
</evidence>
<comment type="caution">
    <text evidence="3">The sequence shown here is derived from an EMBL/GenBank/DDBJ whole genome shotgun (WGS) entry which is preliminary data.</text>
</comment>
<dbReference type="Proteomes" id="UP001597197">
    <property type="component" value="Unassembled WGS sequence"/>
</dbReference>
<evidence type="ECO:0000256" key="1">
    <source>
        <dbReference type="SAM" id="Coils"/>
    </source>
</evidence>
<proteinExistence type="predicted"/>
<dbReference type="RefSeq" id="WP_382311700.1">
    <property type="nucleotide sequence ID" value="NZ_JBHUFD010000001.1"/>
</dbReference>
<evidence type="ECO:0000313" key="4">
    <source>
        <dbReference type="Proteomes" id="UP001597197"/>
    </source>
</evidence>
<keyword evidence="2" id="KW-0732">Signal</keyword>
<reference evidence="4" key="1">
    <citation type="journal article" date="2019" name="Int. J. Syst. Evol. Microbiol.">
        <title>The Global Catalogue of Microorganisms (GCM) 10K type strain sequencing project: providing services to taxonomists for standard genome sequencing and annotation.</title>
        <authorList>
            <consortium name="The Broad Institute Genomics Platform"/>
            <consortium name="The Broad Institute Genome Sequencing Center for Infectious Disease"/>
            <person name="Wu L."/>
            <person name="Ma J."/>
        </authorList>
    </citation>
    <scope>NUCLEOTIDE SEQUENCE [LARGE SCALE GENOMIC DNA]</scope>
    <source>
        <strain evidence="4">CGMCC 1.15795</strain>
    </source>
</reference>
<feature type="coiled-coil region" evidence="1">
    <location>
        <begin position="153"/>
        <end position="187"/>
    </location>
</feature>
<sequence>MPKFFFALVVSFLALAAPVRAQLYQVNNGVATHDKRDRDALLVQVDGSVETTREFWQDYMKDTYSIRFKSGALATLGIKGKKDELSAQDVSGAGISSRPVTLYVNLNAINDSTTEVAFFGGFGDKTYFEPTRTVPEFKALRKIMDKFAVAARANAYQVQVKEAERDVSAADKEQDKLNRSIQSAQSNTAANLKRIDELISKNRSNALQMHQDSLQLTTNAQLRELTRTRLQRRRDRLATVDKK</sequence>
<dbReference type="EMBL" id="JBHUFD010000001">
    <property type="protein sequence ID" value="MFD1871381.1"/>
    <property type="molecule type" value="Genomic_DNA"/>
</dbReference>
<protein>
    <recommendedName>
        <fullName evidence="5">DUF4468 domain-containing protein</fullName>
    </recommendedName>
</protein>
<keyword evidence="1" id="KW-0175">Coiled coil</keyword>
<evidence type="ECO:0008006" key="5">
    <source>
        <dbReference type="Google" id="ProtNLM"/>
    </source>
</evidence>
<feature type="signal peptide" evidence="2">
    <location>
        <begin position="1"/>
        <end position="21"/>
    </location>
</feature>